<dbReference type="GO" id="GO:0045041">
    <property type="term" value="P:protein import into mitochondrial intermembrane space"/>
    <property type="evidence" value="ECO:0007669"/>
    <property type="project" value="InterPro"/>
</dbReference>
<keyword evidence="10" id="KW-0735">Signal-anchor</keyword>
<keyword evidence="7" id="KW-0999">Mitochondrion inner membrane</keyword>
<feature type="region of interest" description="Disordered" evidence="20">
    <location>
        <begin position="217"/>
        <end position="307"/>
    </location>
</feature>
<evidence type="ECO:0000256" key="6">
    <source>
        <dbReference type="ARBA" id="ARBA00022692"/>
    </source>
</evidence>
<reference evidence="21 22" key="1">
    <citation type="submission" date="2016-07" db="EMBL/GenBank/DDBJ databases">
        <title>Pervasive Adenine N6-methylation of Active Genes in Fungi.</title>
        <authorList>
            <consortium name="DOE Joint Genome Institute"/>
            <person name="Mondo S.J."/>
            <person name="Dannebaum R.O."/>
            <person name="Kuo R.C."/>
            <person name="Labutti K."/>
            <person name="Haridas S."/>
            <person name="Kuo A."/>
            <person name="Salamov A."/>
            <person name="Ahrendt S.R."/>
            <person name="Lipzen A."/>
            <person name="Sullivan W."/>
            <person name="Andreopoulos W.B."/>
            <person name="Clum A."/>
            <person name="Lindquist E."/>
            <person name="Daum C."/>
            <person name="Ramamoorthy G.K."/>
            <person name="Gryganskyi A."/>
            <person name="Culley D."/>
            <person name="Magnuson J.K."/>
            <person name="James T.Y."/>
            <person name="O'Malley M.A."/>
            <person name="Stajich J.E."/>
            <person name="Spatafora J.W."/>
            <person name="Visel A."/>
            <person name="Grigoriev I.V."/>
        </authorList>
    </citation>
    <scope>NUCLEOTIDE SEQUENCE [LARGE SCALE GENOMIC DNA]</scope>
    <source>
        <strain evidence="21 22">CBS 115471</strain>
    </source>
</reference>
<keyword evidence="8" id="KW-0653">Protein transport</keyword>
<keyword evidence="22" id="KW-1185">Reference proteome</keyword>
<dbReference type="Proteomes" id="UP000193144">
    <property type="component" value="Unassembled WGS sequence"/>
</dbReference>
<comment type="cofactor">
    <cofactor evidence="1">
        <name>Zn(2+)</name>
        <dbReference type="ChEBI" id="CHEBI:29105"/>
    </cofactor>
</comment>
<evidence type="ECO:0000256" key="18">
    <source>
        <dbReference type="ARBA" id="ARBA00024980"/>
    </source>
</evidence>
<keyword evidence="17" id="KW-0676">Redox-active center</keyword>
<dbReference type="FunFam" id="1.10.287.2900:FF:000002">
    <property type="entry name" value="Mitochondrial intermembrane space import and assembly protein"/>
    <property type="match status" value="1"/>
</dbReference>
<dbReference type="GO" id="GO:0005758">
    <property type="term" value="C:mitochondrial intermembrane space"/>
    <property type="evidence" value="ECO:0007669"/>
    <property type="project" value="TreeGrafter"/>
</dbReference>
<feature type="region of interest" description="Disordered" evidence="20">
    <location>
        <begin position="97"/>
        <end position="148"/>
    </location>
</feature>
<evidence type="ECO:0000256" key="2">
    <source>
        <dbReference type="ARBA" id="ARBA00001973"/>
    </source>
</evidence>
<name>A0A1Y1ZAU7_9PLEO</name>
<evidence type="ECO:0000256" key="5">
    <source>
        <dbReference type="ARBA" id="ARBA00022448"/>
    </source>
</evidence>
<keyword evidence="14" id="KW-0496">Mitochondrion</keyword>
<evidence type="ECO:0000256" key="9">
    <source>
        <dbReference type="ARBA" id="ARBA00022946"/>
    </source>
</evidence>
<dbReference type="EMBL" id="MCFA01000109">
    <property type="protein sequence ID" value="ORY07402.1"/>
    <property type="molecule type" value="Genomic_DNA"/>
</dbReference>
<accession>A0A1Y1ZAU7</accession>
<feature type="compositionally biased region" description="Polar residues" evidence="20">
    <location>
        <begin position="238"/>
        <end position="254"/>
    </location>
</feature>
<dbReference type="InterPro" id="IPR039289">
    <property type="entry name" value="CHCHD4"/>
</dbReference>
<comment type="subcellular location">
    <subcellularLocation>
        <location evidence="3">Mitochondrion inner membrane</location>
        <topology evidence="3">Single-pass type II membrane protein</topology>
        <orientation evidence="3">Intermembrane side</orientation>
    </subcellularLocation>
</comment>
<keyword evidence="13" id="KW-0811">Translocation</keyword>
<dbReference type="PANTHER" id="PTHR21622:SF0">
    <property type="entry name" value="COILED-COIL-HELIX-COILED-COIL-HELIX DOMAIN CONTAINING 4"/>
    <property type="match status" value="1"/>
</dbReference>
<sequence length="307" mass="33481">MFRPASRLIARAPAVRALPRPNTLPTRRFLSTAPPSQKSRSWKSSAARWGAAAAIIYYYNTMDLFAEEPEQVYTTQHIPETNDEDEQLPTIDALAQERAKRKADAAAAAKQKELRDASGQEHEPGVSGSGGVEDLEEEAGQQGAFNPETGEINWDCPCLGGMATGPCGEQFKAAFSCFVFSTEDPKGMDCIDKFKDMQNCFREYPEIYGSELDIDEEDDVTQDGEQPQPALARDGAAESTSTPEAMDSSSSSAPQPRPDKVAEQKPGQTPPPPSEREAKKERADAATEQVKKEHEPLSESDEAVPKA</sequence>
<evidence type="ECO:0000256" key="12">
    <source>
        <dbReference type="ARBA" id="ARBA00023002"/>
    </source>
</evidence>
<evidence type="ECO:0000256" key="8">
    <source>
        <dbReference type="ARBA" id="ARBA00022927"/>
    </source>
</evidence>
<keyword evidence="9" id="KW-0809">Transit peptide</keyword>
<evidence type="ECO:0000256" key="1">
    <source>
        <dbReference type="ARBA" id="ARBA00001947"/>
    </source>
</evidence>
<evidence type="ECO:0000256" key="3">
    <source>
        <dbReference type="ARBA" id="ARBA00004164"/>
    </source>
</evidence>
<evidence type="ECO:0000256" key="19">
    <source>
        <dbReference type="ARBA" id="ARBA00033150"/>
    </source>
</evidence>
<evidence type="ECO:0000256" key="15">
    <source>
        <dbReference type="ARBA" id="ARBA00023136"/>
    </source>
</evidence>
<organism evidence="21 22">
    <name type="scientific">Clohesyomyces aquaticus</name>
    <dbReference type="NCBI Taxonomy" id="1231657"/>
    <lineage>
        <taxon>Eukaryota</taxon>
        <taxon>Fungi</taxon>
        <taxon>Dikarya</taxon>
        <taxon>Ascomycota</taxon>
        <taxon>Pezizomycotina</taxon>
        <taxon>Dothideomycetes</taxon>
        <taxon>Pleosporomycetidae</taxon>
        <taxon>Pleosporales</taxon>
        <taxon>Lindgomycetaceae</taxon>
        <taxon>Clohesyomyces</taxon>
    </lineage>
</organism>
<evidence type="ECO:0000256" key="14">
    <source>
        <dbReference type="ARBA" id="ARBA00023128"/>
    </source>
</evidence>
<evidence type="ECO:0000256" key="16">
    <source>
        <dbReference type="ARBA" id="ARBA00023157"/>
    </source>
</evidence>
<dbReference type="STRING" id="1231657.A0A1Y1ZAU7"/>
<feature type="compositionally biased region" description="Basic and acidic residues" evidence="20">
    <location>
        <begin position="274"/>
        <end position="307"/>
    </location>
</feature>
<keyword evidence="5" id="KW-0813">Transport</keyword>
<dbReference type="GO" id="GO:0015035">
    <property type="term" value="F:protein-disulfide reductase activity"/>
    <property type="evidence" value="ECO:0007669"/>
    <property type="project" value="InterPro"/>
</dbReference>
<evidence type="ECO:0000256" key="11">
    <source>
        <dbReference type="ARBA" id="ARBA00022989"/>
    </source>
</evidence>
<keyword evidence="6" id="KW-0812">Transmembrane</keyword>
<dbReference type="Gene3D" id="1.10.287.2900">
    <property type="match status" value="1"/>
</dbReference>
<keyword evidence="12" id="KW-0560">Oxidoreductase</keyword>
<keyword evidence="15" id="KW-0472">Membrane</keyword>
<comment type="function">
    <text evidence="18">Required for the import and folding of small cysteine-containing proteins (small Tim) in the mitochondrial intermembrane space (IMS). Forms a redox cycle with ERV1 that involves a disulfide relay system. Precursor proteins to be imported into the IMS are translocated in their reduced form into the mitochondria. The oxidized form of MIA40 forms a transient intermolecular disulfide bridge with the reduced precursor protein, resulting in oxidation of the precursor protein that now contains an intramolecular disulfide bond and is able to undergo folding in the IMS.</text>
</comment>
<dbReference type="OrthoDB" id="7481291at2759"/>
<proteinExistence type="predicted"/>
<comment type="caution">
    <text evidence="21">The sequence shown here is derived from an EMBL/GenBank/DDBJ whole genome shotgun (WGS) entry which is preliminary data.</text>
</comment>
<evidence type="ECO:0000256" key="13">
    <source>
        <dbReference type="ARBA" id="ARBA00023010"/>
    </source>
</evidence>
<evidence type="ECO:0000256" key="7">
    <source>
        <dbReference type="ARBA" id="ARBA00022792"/>
    </source>
</evidence>
<evidence type="ECO:0000256" key="10">
    <source>
        <dbReference type="ARBA" id="ARBA00022968"/>
    </source>
</evidence>
<evidence type="ECO:0000313" key="21">
    <source>
        <dbReference type="EMBL" id="ORY07402.1"/>
    </source>
</evidence>
<protein>
    <recommendedName>
        <fullName evidence="4">Mitochondrial intermembrane space import and assembly protein 40</fullName>
    </recommendedName>
    <alternativeName>
        <fullName evidence="19">Mitochondrial import inner membrane translocase TIM40</fullName>
    </alternativeName>
</protein>
<feature type="compositionally biased region" description="Basic and acidic residues" evidence="20">
    <location>
        <begin position="97"/>
        <end position="124"/>
    </location>
</feature>
<evidence type="ECO:0000256" key="20">
    <source>
        <dbReference type="SAM" id="MobiDB-lite"/>
    </source>
</evidence>
<evidence type="ECO:0000256" key="17">
    <source>
        <dbReference type="ARBA" id="ARBA00023284"/>
    </source>
</evidence>
<dbReference type="PANTHER" id="PTHR21622">
    <property type="entry name" value="COILED-COIL-HELIX-COILED-COIL-HELIX DOMAIN CONTAINING 4"/>
    <property type="match status" value="1"/>
</dbReference>
<keyword evidence="11" id="KW-1133">Transmembrane helix</keyword>
<evidence type="ECO:0000313" key="22">
    <source>
        <dbReference type="Proteomes" id="UP000193144"/>
    </source>
</evidence>
<dbReference type="PROSITE" id="PS51808">
    <property type="entry name" value="CHCH"/>
    <property type="match status" value="1"/>
</dbReference>
<evidence type="ECO:0000256" key="4">
    <source>
        <dbReference type="ARBA" id="ARBA00013714"/>
    </source>
</evidence>
<dbReference type="GO" id="GO:0005743">
    <property type="term" value="C:mitochondrial inner membrane"/>
    <property type="evidence" value="ECO:0007669"/>
    <property type="project" value="UniProtKB-SubCell"/>
</dbReference>
<comment type="cofactor">
    <cofactor evidence="2">
        <name>Cu(2+)</name>
        <dbReference type="ChEBI" id="CHEBI:29036"/>
    </cofactor>
</comment>
<keyword evidence="16" id="KW-1015">Disulfide bond</keyword>
<dbReference type="AlphaFoldDB" id="A0A1Y1ZAU7"/>
<gene>
    <name evidence="21" type="ORF">BCR34DRAFT_570680</name>
</gene>